<dbReference type="InterPro" id="IPR036653">
    <property type="entry name" value="CinA-like_C"/>
</dbReference>
<dbReference type="NCBIfam" id="TIGR00199">
    <property type="entry name" value="PncC_domain"/>
    <property type="match status" value="1"/>
</dbReference>
<dbReference type="AlphaFoldDB" id="A0A110B5K9"/>
<organism evidence="2 3">
    <name type="scientific">Halorhodospira halochloris</name>
    <name type="common">Ectothiorhodospira halochloris</name>
    <dbReference type="NCBI Taxonomy" id="1052"/>
    <lineage>
        <taxon>Bacteria</taxon>
        <taxon>Pseudomonadati</taxon>
        <taxon>Pseudomonadota</taxon>
        <taxon>Gammaproteobacteria</taxon>
        <taxon>Chromatiales</taxon>
        <taxon>Ectothiorhodospiraceae</taxon>
        <taxon>Halorhodospira</taxon>
    </lineage>
</organism>
<keyword evidence="3" id="KW-1185">Reference proteome</keyword>
<protein>
    <submittedName>
        <fullName evidence="2">Molybdopterin binding motif</fullName>
    </submittedName>
</protein>
<proteinExistence type="predicted"/>
<dbReference type="Gene3D" id="3.90.950.20">
    <property type="entry name" value="CinA-like"/>
    <property type="match status" value="1"/>
</dbReference>
<dbReference type="RefSeq" id="WP_096409561.1">
    <property type="nucleotide sequence ID" value="NZ_AP017372.2"/>
</dbReference>
<name>A0A110B5K9_HALHR</name>
<accession>A0A110B5K9</accession>
<evidence type="ECO:0000313" key="2">
    <source>
        <dbReference type="EMBL" id="BAU58153.1"/>
    </source>
</evidence>
<evidence type="ECO:0000313" key="3">
    <source>
        <dbReference type="Proteomes" id="UP000218890"/>
    </source>
</evidence>
<dbReference type="OrthoDB" id="9801454at2"/>
<feature type="domain" description="CinA C-terminal" evidence="1">
    <location>
        <begin position="11"/>
        <end position="159"/>
    </location>
</feature>
<dbReference type="InterPro" id="IPR008136">
    <property type="entry name" value="CinA_C"/>
</dbReference>
<reference evidence="2" key="1">
    <citation type="submission" date="2016-02" db="EMBL/GenBank/DDBJ databases">
        <title>Halorhodospira halochloris DSM-1059 complete genome, version 2.</title>
        <authorList>
            <person name="Tsukatani Y."/>
        </authorList>
    </citation>
    <scope>NUCLEOTIDE SEQUENCE</scope>
    <source>
        <strain evidence="2">DSM 1059</strain>
    </source>
</reference>
<gene>
    <name evidence="2" type="primary">pncC</name>
    <name evidence="2" type="ORF">HH1059_14480</name>
</gene>
<dbReference type="Pfam" id="PF02464">
    <property type="entry name" value="CinA"/>
    <property type="match status" value="1"/>
</dbReference>
<sequence length="161" mass="16492">MVHDEATLQERAMQLGKLLESRGACMAVAESCTGGLLSKVLTDIPGASSWFERGLIVYSNAAKQQLLGVPEELLEDYGAVSQPVAEALAAGLLERAPVDYTVAITGVAGPSGGSMGKPVGTVWVARASAAGVMAQRLQLNGDRQAIRLGSAAAAIDALLSA</sequence>
<evidence type="ECO:0000259" key="1">
    <source>
        <dbReference type="Pfam" id="PF02464"/>
    </source>
</evidence>
<dbReference type="EMBL" id="AP017372">
    <property type="protein sequence ID" value="BAU58153.1"/>
    <property type="molecule type" value="Genomic_DNA"/>
</dbReference>
<dbReference type="Proteomes" id="UP000218890">
    <property type="component" value="Chromosome"/>
</dbReference>
<dbReference type="KEGG" id="hhk:HH1059_14480"/>
<dbReference type="SUPFAM" id="SSF142433">
    <property type="entry name" value="CinA-like"/>
    <property type="match status" value="1"/>
</dbReference>